<evidence type="ECO:0000256" key="4">
    <source>
        <dbReference type="ARBA" id="ARBA00022475"/>
    </source>
</evidence>
<dbReference type="PANTHER" id="PTHR30269">
    <property type="entry name" value="TRANSMEMBRANE PROTEIN YFCA"/>
    <property type="match status" value="1"/>
</dbReference>
<dbReference type="GO" id="GO:0005886">
    <property type="term" value="C:plasma membrane"/>
    <property type="evidence" value="ECO:0007669"/>
    <property type="project" value="UniProtKB-SubCell"/>
</dbReference>
<feature type="transmembrane region" description="Helical" evidence="8">
    <location>
        <begin position="191"/>
        <end position="221"/>
    </location>
</feature>
<comment type="caution">
    <text evidence="9">The sequence shown here is derived from an EMBL/GenBank/DDBJ whole genome shotgun (WGS) entry which is preliminary data.</text>
</comment>
<evidence type="ECO:0000256" key="3">
    <source>
        <dbReference type="ARBA" id="ARBA00022448"/>
    </source>
</evidence>
<evidence type="ECO:0000256" key="5">
    <source>
        <dbReference type="ARBA" id="ARBA00022692"/>
    </source>
</evidence>
<keyword evidence="4 8" id="KW-1003">Cell membrane</keyword>
<dbReference type="RefSeq" id="WP_156991205.1">
    <property type="nucleotide sequence ID" value="NZ_VWXL01000095.1"/>
</dbReference>
<keyword evidence="10" id="KW-1185">Reference proteome</keyword>
<protein>
    <recommendedName>
        <fullName evidence="8">Probable membrane transporter protein</fullName>
    </recommendedName>
</protein>
<dbReference type="Pfam" id="PF01925">
    <property type="entry name" value="TauE"/>
    <property type="match status" value="1"/>
</dbReference>
<evidence type="ECO:0000256" key="2">
    <source>
        <dbReference type="ARBA" id="ARBA00009142"/>
    </source>
</evidence>
<dbReference type="Proteomes" id="UP000469440">
    <property type="component" value="Unassembled WGS sequence"/>
</dbReference>
<comment type="similarity">
    <text evidence="2 8">Belongs to the 4-toluene sulfonate uptake permease (TSUP) (TC 2.A.102) family.</text>
</comment>
<feature type="transmembrane region" description="Helical" evidence="8">
    <location>
        <begin position="70"/>
        <end position="88"/>
    </location>
</feature>
<dbReference type="PANTHER" id="PTHR30269:SF0">
    <property type="entry name" value="MEMBRANE TRANSPORTER PROTEIN YFCA-RELATED"/>
    <property type="match status" value="1"/>
</dbReference>
<keyword evidence="6 8" id="KW-1133">Transmembrane helix</keyword>
<sequence length="255" mass="26870">MTFLQQIAIVCPLVFLASLVDSIAGGGGLISLPAYYLTGIPAHFCLGSNKFSSCTGTLFSTGRFLRSGNFHFRTAAVAAAAALGGSFLGARLTLFLDDRALRIAMLILLPAAAVFIFWRGRKKSDSSTFDQIPRRRAILLSAVIGLVIGAYDGFFGPGTGTFLILAFTTILGFDMKTACGNTKVVNLASNLAALATFIAAGTIQYNLAVPAAACSIAGHWIGSGLAIKKGAKFIRPVMVLVLILLFSKLVFDMFA</sequence>
<feature type="transmembrane region" description="Helical" evidence="8">
    <location>
        <begin position="138"/>
        <end position="171"/>
    </location>
</feature>
<evidence type="ECO:0000256" key="7">
    <source>
        <dbReference type="ARBA" id="ARBA00023136"/>
    </source>
</evidence>
<evidence type="ECO:0000256" key="8">
    <source>
        <dbReference type="RuleBase" id="RU363041"/>
    </source>
</evidence>
<accession>A0A6N8I3A4</accession>
<keyword evidence="7 8" id="KW-0472">Membrane</keyword>
<organism evidence="9 10">
    <name type="scientific">Caproicibacter fermentans</name>
    <dbReference type="NCBI Taxonomy" id="2576756"/>
    <lineage>
        <taxon>Bacteria</taxon>
        <taxon>Bacillati</taxon>
        <taxon>Bacillota</taxon>
        <taxon>Clostridia</taxon>
        <taxon>Eubacteriales</taxon>
        <taxon>Acutalibacteraceae</taxon>
        <taxon>Caproicibacter</taxon>
    </lineage>
</organism>
<dbReference type="OrthoDB" id="554695at2"/>
<dbReference type="AlphaFoldDB" id="A0A6N8I3A4"/>
<gene>
    <name evidence="9" type="primary">yfcA</name>
    <name evidence="9" type="ORF">CAFE_32420</name>
</gene>
<evidence type="ECO:0000313" key="9">
    <source>
        <dbReference type="EMBL" id="MVB12502.1"/>
    </source>
</evidence>
<dbReference type="InterPro" id="IPR052017">
    <property type="entry name" value="TSUP"/>
</dbReference>
<proteinExistence type="inferred from homology"/>
<keyword evidence="5 8" id="KW-0812">Transmembrane</keyword>
<evidence type="ECO:0000313" key="10">
    <source>
        <dbReference type="Proteomes" id="UP000469440"/>
    </source>
</evidence>
<feature type="transmembrane region" description="Helical" evidence="8">
    <location>
        <begin position="100"/>
        <end position="118"/>
    </location>
</feature>
<dbReference type="InterPro" id="IPR002781">
    <property type="entry name" value="TM_pro_TauE-like"/>
</dbReference>
<evidence type="ECO:0000256" key="6">
    <source>
        <dbReference type="ARBA" id="ARBA00022989"/>
    </source>
</evidence>
<comment type="subcellular location">
    <subcellularLocation>
        <location evidence="1 8">Cell membrane</location>
        <topology evidence="1 8">Multi-pass membrane protein</topology>
    </subcellularLocation>
</comment>
<feature type="transmembrane region" description="Helical" evidence="8">
    <location>
        <begin position="233"/>
        <end position="251"/>
    </location>
</feature>
<dbReference type="EMBL" id="VWXL01000095">
    <property type="protein sequence ID" value="MVB12502.1"/>
    <property type="molecule type" value="Genomic_DNA"/>
</dbReference>
<reference evidence="9 10" key="1">
    <citation type="submission" date="2019-09" db="EMBL/GenBank/DDBJ databases">
        <title>Genome sequence of Clostridium sp. EA1.</title>
        <authorList>
            <person name="Poehlein A."/>
            <person name="Bengelsdorf F.R."/>
            <person name="Daniel R."/>
        </authorList>
    </citation>
    <scope>NUCLEOTIDE SEQUENCE [LARGE SCALE GENOMIC DNA]</scope>
    <source>
        <strain evidence="9 10">EA1</strain>
    </source>
</reference>
<keyword evidence="3" id="KW-0813">Transport</keyword>
<evidence type="ECO:0000256" key="1">
    <source>
        <dbReference type="ARBA" id="ARBA00004651"/>
    </source>
</evidence>
<name>A0A6N8I3A4_9FIRM</name>